<evidence type="ECO:0000313" key="3">
    <source>
        <dbReference type="Proteomes" id="UP000680067"/>
    </source>
</evidence>
<protein>
    <submittedName>
        <fullName evidence="2">Glycosyltransferase family 2 protein</fullName>
    </submittedName>
</protein>
<dbReference type="Gene3D" id="3.90.550.10">
    <property type="entry name" value="Spore Coat Polysaccharide Biosynthesis Protein SpsA, Chain A"/>
    <property type="match status" value="1"/>
</dbReference>
<dbReference type="Proteomes" id="UP000680067">
    <property type="component" value="Unassembled WGS sequence"/>
</dbReference>
<name>A0A941DNH1_9BURK</name>
<dbReference type="PANTHER" id="PTHR43685">
    <property type="entry name" value="GLYCOSYLTRANSFERASE"/>
    <property type="match status" value="1"/>
</dbReference>
<evidence type="ECO:0000313" key="2">
    <source>
        <dbReference type="EMBL" id="MBR7781986.1"/>
    </source>
</evidence>
<dbReference type="CDD" id="cd00761">
    <property type="entry name" value="Glyco_tranf_GTA_type"/>
    <property type="match status" value="1"/>
</dbReference>
<dbReference type="RefSeq" id="WP_212687333.1">
    <property type="nucleotide sequence ID" value="NZ_JAGSPN010000004.1"/>
</dbReference>
<organism evidence="2 3">
    <name type="scientific">Undibacterium luofuense</name>
    <dbReference type="NCBI Taxonomy" id="2828733"/>
    <lineage>
        <taxon>Bacteria</taxon>
        <taxon>Pseudomonadati</taxon>
        <taxon>Pseudomonadota</taxon>
        <taxon>Betaproteobacteria</taxon>
        <taxon>Burkholderiales</taxon>
        <taxon>Oxalobacteraceae</taxon>
        <taxon>Undibacterium</taxon>
    </lineage>
</organism>
<sequence length="312" mass="34742">MFLSVCICTFKRPALLNELLHALREQQSEESFEVVVVDNDPAGSATEVLKAQQQYWGDRLICRHISAANISVARNEAISVARGDWLAMIDDDELPENDWLAQLRNAQQRYSAAVVFAPVVPRYLPDTPDWLIKGGYFDRPRLASGTLINHKNARSGNVFIKRNVLLKLGLHQGFIFDPEFGRTGGEDSLLFRQLELAGAKMVWCDDAPVTEVVPADRANARWLLKRSFRTGGLFLKTELIMAAPEKRRLTGLKLGVRAIVQAAIAFVLAVILSPVRPLKAFHWARVVASQIGKLAAYSHPPAQAYGTESEKK</sequence>
<reference evidence="2" key="1">
    <citation type="submission" date="2021-04" db="EMBL/GenBank/DDBJ databases">
        <title>novel species isolated from subtropical streams in China.</title>
        <authorList>
            <person name="Lu H."/>
        </authorList>
    </citation>
    <scope>NUCLEOTIDE SEQUENCE</scope>
    <source>
        <strain evidence="2">LFS511W</strain>
    </source>
</reference>
<dbReference type="SUPFAM" id="SSF53448">
    <property type="entry name" value="Nucleotide-diphospho-sugar transferases"/>
    <property type="match status" value="1"/>
</dbReference>
<comment type="caution">
    <text evidence="2">The sequence shown here is derived from an EMBL/GenBank/DDBJ whole genome shotgun (WGS) entry which is preliminary data.</text>
</comment>
<dbReference type="InterPro" id="IPR001173">
    <property type="entry name" value="Glyco_trans_2-like"/>
</dbReference>
<dbReference type="PANTHER" id="PTHR43685:SF2">
    <property type="entry name" value="GLYCOSYLTRANSFERASE 2-LIKE DOMAIN-CONTAINING PROTEIN"/>
    <property type="match status" value="1"/>
</dbReference>
<feature type="domain" description="Glycosyltransferase 2-like" evidence="1">
    <location>
        <begin position="4"/>
        <end position="153"/>
    </location>
</feature>
<accession>A0A941DNH1</accession>
<dbReference type="EMBL" id="JAGSPN010000004">
    <property type="protein sequence ID" value="MBR7781986.1"/>
    <property type="molecule type" value="Genomic_DNA"/>
</dbReference>
<proteinExistence type="predicted"/>
<gene>
    <name evidence="2" type="ORF">KDM89_07530</name>
</gene>
<dbReference type="InterPro" id="IPR029044">
    <property type="entry name" value="Nucleotide-diphossugar_trans"/>
</dbReference>
<evidence type="ECO:0000259" key="1">
    <source>
        <dbReference type="Pfam" id="PF00535"/>
    </source>
</evidence>
<dbReference type="Pfam" id="PF00535">
    <property type="entry name" value="Glycos_transf_2"/>
    <property type="match status" value="1"/>
</dbReference>
<keyword evidence="3" id="KW-1185">Reference proteome</keyword>
<dbReference type="AlphaFoldDB" id="A0A941DNH1"/>
<dbReference type="InterPro" id="IPR050834">
    <property type="entry name" value="Glycosyltransf_2"/>
</dbReference>